<evidence type="ECO:0000313" key="3">
    <source>
        <dbReference type="Proteomes" id="UP000185841"/>
    </source>
</evidence>
<organism evidence="2 3">
    <name type="scientific">Aquipseudomonas alcaligenes</name>
    <name type="common">Pseudomonas alcaligenes</name>
    <dbReference type="NCBI Taxonomy" id="43263"/>
    <lineage>
        <taxon>Bacteria</taxon>
        <taxon>Pseudomonadati</taxon>
        <taxon>Pseudomonadota</taxon>
        <taxon>Gammaproteobacteria</taxon>
        <taxon>Pseudomonadales</taxon>
        <taxon>Pseudomonadaceae</taxon>
        <taxon>Aquipseudomonas</taxon>
    </lineage>
</organism>
<dbReference type="EMBL" id="FTMP01000012">
    <property type="protein sequence ID" value="SIQ99225.1"/>
    <property type="molecule type" value="Genomic_DNA"/>
</dbReference>
<dbReference type="RefSeq" id="WP_076429289.1">
    <property type="nucleotide sequence ID" value="NZ_FTMP01000012.1"/>
</dbReference>
<dbReference type="Pfam" id="PF19419">
    <property type="entry name" value="DUF5983"/>
    <property type="match status" value="1"/>
</dbReference>
<dbReference type="AlphaFoldDB" id="A0A1N6XA47"/>
<accession>A0A1N6XA47</accession>
<gene>
    <name evidence="2" type="ORF">SAMN05878282_11251</name>
</gene>
<protein>
    <recommendedName>
        <fullName evidence="1">DUF5983 domain-containing protein</fullName>
    </recommendedName>
</protein>
<dbReference type="InterPro" id="IPR046025">
    <property type="entry name" value="DUF5983"/>
</dbReference>
<name>A0A1N6XA47_AQUAC</name>
<sequence>MSNLHFSLTLSGTVSPNGGNEEANQDAMTASELRHNLAQAISHITGEGLVTGHSPATLEEYAEAIHVSTVKTEMMAMPIISTAHLDSGTAQWLSDRGDLCNWATVAPYQAGFFVWFLDACQDQMPQSAKDVLLWLKREELGAWVRFDRDGETVDGLPVYDW</sequence>
<evidence type="ECO:0000259" key="1">
    <source>
        <dbReference type="Pfam" id="PF19419"/>
    </source>
</evidence>
<evidence type="ECO:0000313" key="2">
    <source>
        <dbReference type="EMBL" id="SIQ99225.1"/>
    </source>
</evidence>
<reference evidence="2 3" key="1">
    <citation type="submission" date="2017-01" db="EMBL/GenBank/DDBJ databases">
        <authorList>
            <person name="Mah S.A."/>
            <person name="Swanson W.J."/>
            <person name="Moy G.W."/>
            <person name="Vacquier V.D."/>
        </authorList>
    </citation>
    <scope>NUCLEOTIDE SEQUENCE [LARGE SCALE GENOMIC DNA]</scope>
    <source>
        <strain evidence="2 3">RU36E</strain>
    </source>
</reference>
<feature type="domain" description="DUF5983" evidence="1">
    <location>
        <begin position="78"/>
        <end position="161"/>
    </location>
</feature>
<proteinExistence type="predicted"/>
<dbReference type="Proteomes" id="UP000185841">
    <property type="component" value="Unassembled WGS sequence"/>
</dbReference>